<dbReference type="GO" id="GO:0002768">
    <property type="term" value="P:immune response-regulating cell surface receptor signaling pathway"/>
    <property type="evidence" value="ECO:0007669"/>
    <property type="project" value="InterPro"/>
</dbReference>
<feature type="region of interest" description="Disordered" evidence="1">
    <location>
        <begin position="127"/>
        <end position="149"/>
    </location>
</feature>
<feature type="transmembrane region" description="Helical" evidence="2">
    <location>
        <begin position="158"/>
        <end position="181"/>
    </location>
</feature>
<feature type="domain" description="Ig-like" evidence="4">
    <location>
        <begin position="43"/>
        <end position="126"/>
    </location>
</feature>
<dbReference type="InterPro" id="IPR039257">
    <property type="entry name" value="BTLA"/>
</dbReference>
<feature type="compositionally biased region" description="Polar residues" evidence="1">
    <location>
        <begin position="127"/>
        <end position="137"/>
    </location>
</feature>
<feature type="chain" id="PRO_5043698976" description="Ig-like domain-containing protein" evidence="3">
    <location>
        <begin position="20"/>
        <end position="217"/>
    </location>
</feature>
<reference evidence="6" key="1">
    <citation type="submission" date="2024-04" db="EMBL/GenBank/DDBJ databases">
        <title>Salinicola lusitanus LLJ914,a marine bacterium isolated from the Okinawa Trough.</title>
        <authorList>
            <person name="Li J."/>
        </authorList>
    </citation>
    <scope>NUCLEOTIDE SEQUENCE [LARGE SCALE GENOMIC DNA]</scope>
</reference>
<evidence type="ECO:0000256" key="3">
    <source>
        <dbReference type="SAM" id="SignalP"/>
    </source>
</evidence>
<evidence type="ECO:0000259" key="4">
    <source>
        <dbReference type="PROSITE" id="PS50835"/>
    </source>
</evidence>
<keyword evidence="2" id="KW-0812">Transmembrane</keyword>
<sequence length="217" mass="24344">MTVKHLLIILFCLIVSCQGLLGCDVEVRVRRGTVYNVSPHQHVELKCPVQHCGKTVHVVWCKLQNTSHCENLNTSDHIQIIENMLSDERLESVLSFKRISAEDSGLYSCGEVHHRIVGHLINVSVSGTNQEYPNNKETNPEKPQNGRKDRNNEMKIAAMIYFVAFLIVALLLLTVTFIVILRNLTKTAAKNTRGTTITCDPKSPQKKFSCPVPIQGL</sequence>
<comment type="caution">
    <text evidence="5">The sequence shown here is derived from an EMBL/GenBank/DDBJ whole genome shotgun (WGS) entry which is preliminary data.</text>
</comment>
<name>A0AAW0MTN0_9GOBI</name>
<proteinExistence type="predicted"/>
<dbReference type="GO" id="GO:0005886">
    <property type="term" value="C:plasma membrane"/>
    <property type="evidence" value="ECO:0007669"/>
    <property type="project" value="InterPro"/>
</dbReference>
<dbReference type="EMBL" id="JBBPFD010000021">
    <property type="protein sequence ID" value="KAK7882492.1"/>
    <property type="molecule type" value="Genomic_DNA"/>
</dbReference>
<keyword evidence="2" id="KW-1133">Transmembrane helix</keyword>
<dbReference type="Proteomes" id="UP001460270">
    <property type="component" value="Unassembled WGS sequence"/>
</dbReference>
<evidence type="ECO:0000256" key="2">
    <source>
        <dbReference type="SAM" id="Phobius"/>
    </source>
</evidence>
<dbReference type="SUPFAM" id="SSF48726">
    <property type="entry name" value="Immunoglobulin"/>
    <property type="match status" value="1"/>
</dbReference>
<dbReference type="PROSITE" id="PS51257">
    <property type="entry name" value="PROKAR_LIPOPROTEIN"/>
    <property type="match status" value="1"/>
</dbReference>
<evidence type="ECO:0000256" key="1">
    <source>
        <dbReference type="SAM" id="MobiDB-lite"/>
    </source>
</evidence>
<dbReference type="Gene3D" id="2.60.40.10">
    <property type="entry name" value="Immunoglobulins"/>
    <property type="match status" value="1"/>
</dbReference>
<feature type="compositionally biased region" description="Basic and acidic residues" evidence="1">
    <location>
        <begin position="138"/>
        <end position="149"/>
    </location>
</feature>
<evidence type="ECO:0000313" key="6">
    <source>
        <dbReference type="Proteomes" id="UP001460270"/>
    </source>
</evidence>
<accession>A0AAW0MTN0</accession>
<dbReference type="GO" id="GO:0038023">
    <property type="term" value="F:signaling receptor activity"/>
    <property type="evidence" value="ECO:0007669"/>
    <property type="project" value="InterPro"/>
</dbReference>
<dbReference type="PANTHER" id="PTHR37996:SF1">
    <property type="entry name" value="B- AND T-LYMPHOCYTE ATTENUATOR"/>
    <property type="match status" value="1"/>
</dbReference>
<keyword evidence="3" id="KW-0732">Signal</keyword>
<dbReference type="PROSITE" id="PS50835">
    <property type="entry name" value="IG_LIKE"/>
    <property type="match status" value="1"/>
</dbReference>
<feature type="signal peptide" evidence="3">
    <location>
        <begin position="1"/>
        <end position="19"/>
    </location>
</feature>
<dbReference type="InterPro" id="IPR036179">
    <property type="entry name" value="Ig-like_dom_sf"/>
</dbReference>
<protein>
    <recommendedName>
        <fullName evidence="4">Ig-like domain-containing protein</fullName>
    </recommendedName>
</protein>
<dbReference type="InterPro" id="IPR007110">
    <property type="entry name" value="Ig-like_dom"/>
</dbReference>
<keyword evidence="2" id="KW-0472">Membrane</keyword>
<dbReference type="PANTHER" id="PTHR37996">
    <property type="entry name" value="B- AND T-LYMPHOCYTE ATTENUATOR"/>
    <property type="match status" value="1"/>
</dbReference>
<keyword evidence="6" id="KW-1185">Reference proteome</keyword>
<gene>
    <name evidence="5" type="ORF">WMY93_028666</name>
</gene>
<dbReference type="InterPro" id="IPR013783">
    <property type="entry name" value="Ig-like_fold"/>
</dbReference>
<dbReference type="AlphaFoldDB" id="A0AAW0MTN0"/>
<evidence type="ECO:0000313" key="5">
    <source>
        <dbReference type="EMBL" id="KAK7882492.1"/>
    </source>
</evidence>
<organism evidence="5 6">
    <name type="scientific">Mugilogobius chulae</name>
    <name type="common">yellowstripe goby</name>
    <dbReference type="NCBI Taxonomy" id="88201"/>
    <lineage>
        <taxon>Eukaryota</taxon>
        <taxon>Metazoa</taxon>
        <taxon>Chordata</taxon>
        <taxon>Craniata</taxon>
        <taxon>Vertebrata</taxon>
        <taxon>Euteleostomi</taxon>
        <taxon>Actinopterygii</taxon>
        <taxon>Neopterygii</taxon>
        <taxon>Teleostei</taxon>
        <taxon>Neoteleostei</taxon>
        <taxon>Acanthomorphata</taxon>
        <taxon>Gobiaria</taxon>
        <taxon>Gobiiformes</taxon>
        <taxon>Gobioidei</taxon>
        <taxon>Gobiidae</taxon>
        <taxon>Gobionellinae</taxon>
        <taxon>Mugilogobius</taxon>
    </lineage>
</organism>